<protein>
    <submittedName>
        <fullName evidence="20">PBP1A family penicillin-binding protein</fullName>
    </submittedName>
</protein>
<comment type="catalytic activity">
    <reaction evidence="16">
        <text>[GlcNAc-(1-&gt;4)-Mur2Ac(oyl-L-Ala-gamma-D-Glu-L-Lys-D-Ala-D-Ala)](n)-di-trans,octa-cis-undecaprenyl diphosphate + beta-D-GlcNAc-(1-&gt;4)-Mur2Ac(oyl-L-Ala-gamma-D-Glu-L-Lys-D-Ala-D-Ala)-di-trans,octa-cis-undecaprenyl diphosphate = [GlcNAc-(1-&gt;4)-Mur2Ac(oyl-L-Ala-gamma-D-Glu-L-Lys-D-Ala-D-Ala)](n+1)-di-trans,octa-cis-undecaprenyl diphosphate + di-trans,octa-cis-undecaprenyl diphosphate + H(+)</text>
        <dbReference type="Rhea" id="RHEA:23708"/>
        <dbReference type="Rhea" id="RHEA-COMP:9602"/>
        <dbReference type="Rhea" id="RHEA-COMP:9603"/>
        <dbReference type="ChEBI" id="CHEBI:15378"/>
        <dbReference type="ChEBI" id="CHEBI:58405"/>
        <dbReference type="ChEBI" id="CHEBI:60033"/>
        <dbReference type="ChEBI" id="CHEBI:78435"/>
        <dbReference type="EC" id="2.4.99.28"/>
    </reaction>
</comment>
<evidence type="ECO:0000256" key="3">
    <source>
        <dbReference type="ARBA" id="ARBA00007739"/>
    </source>
</evidence>
<dbReference type="SUPFAM" id="SSF56601">
    <property type="entry name" value="beta-lactamase/transpeptidase-like"/>
    <property type="match status" value="1"/>
</dbReference>
<keyword evidence="13" id="KW-0511">Multifunctional enzyme</keyword>
<name>A0A549YFY9_9BACI</name>
<organism evidence="20 21">
    <name type="scientific">Lentibacillus cibarius</name>
    <dbReference type="NCBI Taxonomy" id="2583219"/>
    <lineage>
        <taxon>Bacteria</taxon>
        <taxon>Bacillati</taxon>
        <taxon>Bacillota</taxon>
        <taxon>Bacilli</taxon>
        <taxon>Bacillales</taxon>
        <taxon>Bacillaceae</taxon>
        <taxon>Lentibacillus</taxon>
    </lineage>
</organism>
<reference evidence="20 21" key="1">
    <citation type="submission" date="2019-07" db="EMBL/GenBank/DDBJ databases">
        <title>Genomic analysis of Lentibacillus sp. NKC851-2.</title>
        <authorList>
            <person name="Oh Y.J."/>
        </authorList>
    </citation>
    <scope>NUCLEOTIDE SEQUENCE [LARGE SCALE GENOMIC DNA]</scope>
    <source>
        <strain evidence="20 21">NKC851-2</strain>
    </source>
</reference>
<feature type="domain" description="Penicillin-binding protein transpeptidase" evidence="18">
    <location>
        <begin position="327"/>
        <end position="602"/>
    </location>
</feature>
<evidence type="ECO:0000256" key="16">
    <source>
        <dbReference type="ARBA" id="ARBA00049902"/>
    </source>
</evidence>
<evidence type="ECO:0000256" key="15">
    <source>
        <dbReference type="ARBA" id="ARBA00034000"/>
    </source>
</evidence>
<evidence type="ECO:0000256" key="1">
    <source>
        <dbReference type="ARBA" id="ARBA00004236"/>
    </source>
</evidence>
<sequence>MRNLLRLRRGKRSKKRLAYLLPLSILTVGIALIIGVYAVSFLLGPPPLANDQNTIYYGINGNVIGEERGAQNRYWVGLDEMPANLINATLAIEDKRFYEHNGFDLMRIASAVVSDIKSFSLKEGASTLTQQYARNLYLSHEKTWLRKLKEAFYTIRLEMHYSKKEILEGYLNTIYYGHGAYGAEAASRHFFDKPADNLTLAEAAILAGIPKGPAYYSPFNNLENAEQRQDVILDQMLANGYISKQERRLATREKLTFTDAQERERVPVAPYFQDAVLKEAASILNLDSEKVRSGGYEIYTTLDKHMQKQLKQHASDVIRSGSDIQLGAMAMNPDTGGVRALVGGRDYTKSQFNRAMQAKRMPGSSFKPFLYYAALKNGYTPTTMLMSKPTAFRLENGKVYQPSNYNGYYADKPISLAQALALSDNVYAVKTNLYLGPQKLVDTARKFGIESKLPAVPSLALGSAAVSVEEMVTGYGMLANGGHRIDSHTVMKIVNKNGKTIFERDNTDGEQVLDQQTAFVLTQLLTGMFDHALDGYMQVTGASVTNQLSRTYAGKSGTTNADSWMIGYSPSLAVGVWTGYDDNRQMVKTAEKTYAKNIWASFMEDAHTETAAKQFQEPPGVTGIAIDPDSGKRATPYCEDSRVMYFENGTAPKEYCKLHMPENKQQPKEDNKKDQHDKKGVFKRIVDFLF</sequence>
<comment type="catalytic activity">
    <reaction evidence="15">
        <text>Preferential cleavage: (Ac)2-L-Lys-D-Ala-|-D-Ala. Also transpeptidation of peptidyl-alanyl moieties that are N-acyl substituents of D-alanine.</text>
        <dbReference type="EC" id="3.4.16.4"/>
    </reaction>
</comment>
<evidence type="ECO:0000256" key="8">
    <source>
        <dbReference type="ARBA" id="ARBA00022679"/>
    </source>
</evidence>
<evidence type="ECO:0000313" key="20">
    <source>
        <dbReference type="EMBL" id="TRM10810.1"/>
    </source>
</evidence>
<accession>A0A549YFY9</accession>
<comment type="similarity">
    <text evidence="3">In the N-terminal section; belongs to the glycosyltransferase 51 family.</text>
</comment>
<dbReference type="EMBL" id="VJMZ01000001">
    <property type="protein sequence ID" value="TRM10810.1"/>
    <property type="molecule type" value="Genomic_DNA"/>
</dbReference>
<comment type="subcellular location">
    <subcellularLocation>
        <location evidence="1">Cell membrane</location>
    </subcellularLocation>
</comment>
<keyword evidence="5" id="KW-0121">Carboxypeptidase</keyword>
<dbReference type="GO" id="GO:0030288">
    <property type="term" value="C:outer membrane-bounded periplasmic space"/>
    <property type="evidence" value="ECO:0007669"/>
    <property type="project" value="TreeGrafter"/>
</dbReference>
<keyword evidence="4" id="KW-1003">Cell membrane</keyword>
<dbReference type="Pfam" id="PF00905">
    <property type="entry name" value="Transpeptidase"/>
    <property type="match status" value="1"/>
</dbReference>
<dbReference type="GO" id="GO:0005886">
    <property type="term" value="C:plasma membrane"/>
    <property type="evidence" value="ECO:0007669"/>
    <property type="project" value="UniProtKB-SubCell"/>
</dbReference>
<dbReference type="InterPro" id="IPR023346">
    <property type="entry name" value="Lysozyme-like_dom_sf"/>
</dbReference>
<dbReference type="Gene3D" id="1.10.3810.10">
    <property type="entry name" value="Biosynthetic peptidoglycan transglycosylase-like"/>
    <property type="match status" value="1"/>
</dbReference>
<evidence type="ECO:0000256" key="9">
    <source>
        <dbReference type="ARBA" id="ARBA00022801"/>
    </source>
</evidence>
<dbReference type="PANTHER" id="PTHR32282">
    <property type="entry name" value="BINDING PROTEIN TRANSPEPTIDASE, PUTATIVE-RELATED"/>
    <property type="match status" value="1"/>
</dbReference>
<dbReference type="InterPro" id="IPR036950">
    <property type="entry name" value="PBP_transglycosylase"/>
</dbReference>
<evidence type="ECO:0000259" key="19">
    <source>
        <dbReference type="Pfam" id="PF00912"/>
    </source>
</evidence>
<dbReference type="AlphaFoldDB" id="A0A549YFY9"/>
<dbReference type="Gene3D" id="3.40.710.10">
    <property type="entry name" value="DD-peptidase/beta-lactamase superfamily"/>
    <property type="match status" value="1"/>
</dbReference>
<dbReference type="PANTHER" id="PTHR32282:SF11">
    <property type="entry name" value="PENICILLIN-BINDING PROTEIN 1B"/>
    <property type="match status" value="1"/>
</dbReference>
<evidence type="ECO:0000256" key="7">
    <source>
        <dbReference type="ARBA" id="ARBA00022676"/>
    </source>
</evidence>
<evidence type="ECO:0000256" key="10">
    <source>
        <dbReference type="ARBA" id="ARBA00022960"/>
    </source>
</evidence>
<comment type="caution">
    <text evidence="20">The sequence shown here is derived from an EMBL/GenBank/DDBJ whole genome shotgun (WGS) entry which is preliminary data.</text>
</comment>
<proteinExistence type="inferred from homology"/>
<dbReference type="InterPro" id="IPR050396">
    <property type="entry name" value="Glycosyltr_51/Transpeptidase"/>
</dbReference>
<dbReference type="GO" id="GO:0008658">
    <property type="term" value="F:penicillin binding"/>
    <property type="evidence" value="ECO:0007669"/>
    <property type="project" value="InterPro"/>
</dbReference>
<evidence type="ECO:0000256" key="11">
    <source>
        <dbReference type="ARBA" id="ARBA00022984"/>
    </source>
</evidence>
<feature type="transmembrane region" description="Helical" evidence="17">
    <location>
        <begin position="20"/>
        <end position="43"/>
    </location>
</feature>
<dbReference type="InterPro" id="IPR012338">
    <property type="entry name" value="Beta-lactam/transpept-like"/>
</dbReference>
<dbReference type="GO" id="GO:0008360">
    <property type="term" value="P:regulation of cell shape"/>
    <property type="evidence" value="ECO:0007669"/>
    <property type="project" value="UniProtKB-KW"/>
</dbReference>
<keyword evidence="11" id="KW-0573">Peptidoglycan synthesis</keyword>
<dbReference type="GO" id="GO:0009002">
    <property type="term" value="F:serine-type D-Ala-D-Ala carboxypeptidase activity"/>
    <property type="evidence" value="ECO:0007669"/>
    <property type="project" value="UniProtKB-EC"/>
</dbReference>
<keyword evidence="12 17" id="KW-0472">Membrane</keyword>
<dbReference type="SUPFAM" id="SSF53955">
    <property type="entry name" value="Lysozyme-like"/>
    <property type="match status" value="1"/>
</dbReference>
<keyword evidence="7" id="KW-0328">Glycosyltransferase</keyword>
<evidence type="ECO:0000256" key="2">
    <source>
        <dbReference type="ARBA" id="ARBA00007090"/>
    </source>
</evidence>
<keyword evidence="8" id="KW-0808">Transferase</keyword>
<evidence type="ECO:0000256" key="14">
    <source>
        <dbReference type="ARBA" id="ARBA00023316"/>
    </source>
</evidence>
<evidence type="ECO:0000259" key="18">
    <source>
        <dbReference type="Pfam" id="PF00905"/>
    </source>
</evidence>
<keyword evidence="6" id="KW-0645">Protease</keyword>
<dbReference type="GO" id="GO:0006508">
    <property type="term" value="P:proteolysis"/>
    <property type="evidence" value="ECO:0007669"/>
    <property type="project" value="UniProtKB-KW"/>
</dbReference>
<dbReference type="InterPro" id="IPR001460">
    <property type="entry name" value="PCN-bd_Tpept"/>
</dbReference>
<evidence type="ECO:0000256" key="6">
    <source>
        <dbReference type="ARBA" id="ARBA00022670"/>
    </source>
</evidence>
<dbReference type="Pfam" id="PF00912">
    <property type="entry name" value="Transgly"/>
    <property type="match status" value="1"/>
</dbReference>
<evidence type="ECO:0000313" key="21">
    <source>
        <dbReference type="Proteomes" id="UP000319280"/>
    </source>
</evidence>
<evidence type="ECO:0000256" key="12">
    <source>
        <dbReference type="ARBA" id="ARBA00023136"/>
    </source>
</evidence>
<dbReference type="RefSeq" id="WP_142790055.1">
    <property type="nucleotide sequence ID" value="NZ_VJMZ01000001.1"/>
</dbReference>
<dbReference type="GO" id="GO:0009252">
    <property type="term" value="P:peptidoglycan biosynthetic process"/>
    <property type="evidence" value="ECO:0007669"/>
    <property type="project" value="UniProtKB-KW"/>
</dbReference>
<keyword evidence="21" id="KW-1185">Reference proteome</keyword>
<dbReference type="FunFam" id="1.10.3810.10:FF:000001">
    <property type="entry name" value="Penicillin-binding protein 1A"/>
    <property type="match status" value="1"/>
</dbReference>
<keyword evidence="14" id="KW-0961">Cell wall biogenesis/degradation</keyword>
<feature type="domain" description="Glycosyl transferase family 51" evidence="19">
    <location>
        <begin position="61"/>
        <end position="236"/>
    </location>
</feature>
<evidence type="ECO:0000256" key="17">
    <source>
        <dbReference type="SAM" id="Phobius"/>
    </source>
</evidence>
<keyword evidence="17" id="KW-0812">Transmembrane</keyword>
<keyword evidence="9" id="KW-0378">Hydrolase</keyword>
<evidence type="ECO:0000256" key="4">
    <source>
        <dbReference type="ARBA" id="ARBA00022475"/>
    </source>
</evidence>
<comment type="similarity">
    <text evidence="2">In the C-terminal section; belongs to the transpeptidase family.</text>
</comment>
<dbReference type="NCBIfam" id="TIGR02074">
    <property type="entry name" value="PBP_1a_fam"/>
    <property type="match status" value="1"/>
</dbReference>
<dbReference type="Proteomes" id="UP000319280">
    <property type="component" value="Unassembled WGS sequence"/>
</dbReference>
<gene>
    <name evidence="20" type="ORF">FH966_03230</name>
</gene>
<dbReference type="InterPro" id="IPR001264">
    <property type="entry name" value="Glyco_trans_51"/>
</dbReference>
<dbReference type="GO" id="GO:0071555">
    <property type="term" value="P:cell wall organization"/>
    <property type="evidence" value="ECO:0007669"/>
    <property type="project" value="UniProtKB-KW"/>
</dbReference>
<keyword evidence="10" id="KW-0133">Cell shape</keyword>
<keyword evidence="17" id="KW-1133">Transmembrane helix</keyword>
<dbReference type="GO" id="GO:0008955">
    <property type="term" value="F:peptidoglycan glycosyltransferase activity"/>
    <property type="evidence" value="ECO:0007669"/>
    <property type="project" value="UniProtKB-EC"/>
</dbReference>
<evidence type="ECO:0000256" key="5">
    <source>
        <dbReference type="ARBA" id="ARBA00022645"/>
    </source>
</evidence>
<evidence type="ECO:0000256" key="13">
    <source>
        <dbReference type="ARBA" id="ARBA00023268"/>
    </source>
</evidence>